<feature type="compositionally biased region" description="Basic residues" evidence="1">
    <location>
        <begin position="259"/>
        <end position="270"/>
    </location>
</feature>
<reference evidence="2" key="1">
    <citation type="submission" date="2016-04" db="EMBL/GenBank/DDBJ databases">
        <authorList>
            <person name="Evans L.H."/>
            <person name="Alamgir A."/>
            <person name="Owens N."/>
            <person name="Weber N.D."/>
            <person name="Virtaneva K."/>
            <person name="Barbian K."/>
            <person name="Babar A."/>
            <person name="Rosenke K."/>
        </authorList>
    </citation>
    <scope>NUCLEOTIDE SEQUENCE [LARGE SCALE GENOMIC DNA]</scope>
    <source>
        <strain evidence="2">CBS 101.48</strain>
    </source>
</reference>
<dbReference type="STRING" id="4829.A0A168Q7X3"/>
<dbReference type="SUPFAM" id="SSF56808">
    <property type="entry name" value="Ribosomal protein L1"/>
    <property type="match status" value="1"/>
</dbReference>
<dbReference type="EMBL" id="LT554300">
    <property type="protein sequence ID" value="SAM03830.1"/>
    <property type="molecule type" value="Genomic_DNA"/>
</dbReference>
<accession>A0A168Q7X3</accession>
<dbReference type="InterPro" id="IPR016095">
    <property type="entry name" value="Ribosomal_uL1_3-a/b-sand"/>
</dbReference>
<evidence type="ECO:0000313" key="3">
    <source>
        <dbReference type="Proteomes" id="UP000078561"/>
    </source>
</evidence>
<sequence>MVATTDFDYKQAKKAIKAIKDHIEREDDNDLLGSDRGLWLQIKLAQMTPNKATRHRSVAVKHSILPDEAEVCLITLNEPKAYQEKINELSLDRKTTVYSGKGFREKYGTMEAKRQVARKYSVFLVDAPVAKKINSMFGSPFSRANKDPAVIQVSEDEKMMDGEKIKENINAAINSVNVSDPAADAKKAKFGRVDMSEKDLFENFKVLLEDMKEHLDWQFVQSVSIQADQSISLPIYACVPGTWLLEEVKQVEKPAAATKKTKAAPAKKAKSAAATDNTKVQTEKKITKPAAPARPTRKAKTTKK</sequence>
<feature type="compositionally biased region" description="Basic residues" evidence="1">
    <location>
        <begin position="295"/>
        <end position="304"/>
    </location>
</feature>
<organism evidence="2">
    <name type="scientific">Absidia glauca</name>
    <name type="common">Pin mould</name>
    <dbReference type="NCBI Taxonomy" id="4829"/>
    <lineage>
        <taxon>Eukaryota</taxon>
        <taxon>Fungi</taxon>
        <taxon>Fungi incertae sedis</taxon>
        <taxon>Mucoromycota</taxon>
        <taxon>Mucoromycotina</taxon>
        <taxon>Mucoromycetes</taxon>
        <taxon>Mucorales</taxon>
        <taxon>Cunninghamellaceae</taxon>
        <taxon>Absidia</taxon>
    </lineage>
</organism>
<gene>
    <name evidence="2" type="primary">ABSGL_09684.1 scaffold 11583</name>
</gene>
<dbReference type="OrthoDB" id="10251727at2759"/>
<feature type="region of interest" description="Disordered" evidence="1">
    <location>
        <begin position="254"/>
        <end position="304"/>
    </location>
</feature>
<dbReference type="Pfam" id="PF00687">
    <property type="entry name" value="Ribosomal_L1"/>
    <property type="match status" value="1"/>
</dbReference>
<evidence type="ECO:0000256" key="1">
    <source>
        <dbReference type="SAM" id="MobiDB-lite"/>
    </source>
</evidence>
<dbReference type="Gene3D" id="3.40.50.790">
    <property type="match status" value="1"/>
</dbReference>
<proteinExistence type="predicted"/>
<protein>
    <recommendedName>
        <fullName evidence="4">Ribosomal protein L1</fullName>
    </recommendedName>
</protein>
<keyword evidence="3" id="KW-1185">Reference proteome</keyword>
<evidence type="ECO:0000313" key="2">
    <source>
        <dbReference type="EMBL" id="SAM03830.1"/>
    </source>
</evidence>
<evidence type="ECO:0008006" key="4">
    <source>
        <dbReference type="Google" id="ProtNLM"/>
    </source>
</evidence>
<dbReference type="Proteomes" id="UP000078561">
    <property type="component" value="Unassembled WGS sequence"/>
</dbReference>
<name>A0A168Q7X3_ABSGL</name>
<dbReference type="InterPro" id="IPR028364">
    <property type="entry name" value="Ribosomal_uL1/biogenesis"/>
</dbReference>
<dbReference type="AlphaFoldDB" id="A0A168Q7X3"/>
<dbReference type="InParanoid" id="A0A168Q7X3"/>
<dbReference type="InterPro" id="IPR023674">
    <property type="entry name" value="Ribosomal_uL1-like"/>
</dbReference>
<dbReference type="OMA" id="FMEIRCI"/>